<evidence type="ECO:0000256" key="1">
    <source>
        <dbReference type="SAM" id="MobiDB-lite"/>
    </source>
</evidence>
<evidence type="ECO:0000313" key="3">
    <source>
        <dbReference type="EMBL" id="KMZ88047.1"/>
    </source>
</evidence>
<feature type="region of interest" description="Disordered" evidence="1">
    <location>
        <begin position="360"/>
        <end position="431"/>
    </location>
</feature>
<feature type="compositionally biased region" description="Acidic residues" evidence="1">
    <location>
        <begin position="390"/>
        <end position="419"/>
    </location>
</feature>
<sequence length="431" mass="48221">MVRSVKSKVTLSLAFFLLTCLSPHGETNCQSLLPVSYATHQLYSFDKLTPVEVKSDLKKTLGSFIASKLKDLQRKFYDYKGYGTHGRGSSDGQGEVLKSDYDASLEEEVKALLGQAKNKRYLSKRIKDSHDRALKNLKRSSNGEGSDEEKTRKLLQHNLEQINYLNKKSHYLESKAEELKRHLKSGNNKNYNYEQQGRSCDIHKTGKLKFVTSSNGLKHSIDNVQGKINNSGFTIFYKNKKKMTYLWNALELPIKLIGSVEQCFLFAYKNSNQILCTDSRLKTASWVNSLAEASTCYHFGIRGMLVNTNNVKSVQEKIGKNRKKDAGDKLLVVDLKPEEGTTRVFVNDREQNVQDANGGVIDLNKIKKNMEDEEKKRRGTREEVPSGAEAGEEEMGDAEVVDEDASNDSGTTDDGDATDDGGAQAGDEDAE</sequence>
<feature type="signal peptide" evidence="2">
    <location>
        <begin position="1"/>
        <end position="29"/>
    </location>
</feature>
<keyword evidence="2" id="KW-0732">Signal</keyword>
<dbReference type="OrthoDB" id="361676at2759"/>
<gene>
    <name evidence="3" type="ORF">PVBG_02508</name>
</gene>
<reference evidence="3 4" key="1">
    <citation type="submission" date="2011-08" db="EMBL/GenBank/DDBJ databases">
        <title>The Genome Sequence of Plasmodium vivax Brazil I.</title>
        <authorList>
            <consortium name="The Broad Institute Genome Sequencing Platform"/>
            <consortium name="The Broad Institute Genome Sequencing Center for Infectious Disease"/>
            <person name="Neafsey D."/>
            <person name="Carlton J."/>
            <person name="Barnwell J."/>
            <person name="Collins W."/>
            <person name="Escalante A."/>
            <person name="Mullikin J."/>
            <person name="Saul A."/>
            <person name="Guigo R."/>
            <person name="Camara F."/>
            <person name="Young S.K."/>
            <person name="Zeng Q."/>
            <person name="Gargeya S."/>
            <person name="Fitzgerald M."/>
            <person name="Haas B."/>
            <person name="Abouelleil A."/>
            <person name="Alvarado L."/>
            <person name="Arachchi H.M."/>
            <person name="Berlin A."/>
            <person name="Brown A."/>
            <person name="Chapman S.B."/>
            <person name="Chen Z."/>
            <person name="Dunbar C."/>
            <person name="Freedman E."/>
            <person name="Gearin G."/>
            <person name="Gellesch M."/>
            <person name="Goldberg J."/>
            <person name="Griggs A."/>
            <person name="Gujja S."/>
            <person name="Heiman D."/>
            <person name="Howarth C."/>
            <person name="Larson L."/>
            <person name="Lui A."/>
            <person name="MacDonald P.J.P."/>
            <person name="Montmayeur A."/>
            <person name="Murphy C."/>
            <person name="Neiman D."/>
            <person name="Pearson M."/>
            <person name="Priest M."/>
            <person name="Roberts A."/>
            <person name="Saif S."/>
            <person name="Shea T."/>
            <person name="Shenoy N."/>
            <person name="Sisk P."/>
            <person name="Stolte C."/>
            <person name="Sykes S."/>
            <person name="Wortman J."/>
            <person name="Nusbaum C."/>
            <person name="Birren B."/>
        </authorList>
    </citation>
    <scope>NUCLEOTIDE SEQUENCE [LARGE SCALE GENOMIC DNA]</scope>
    <source>
        <strain evidence="3 4">Brazil I</strain>
    </source>
</reference>
<evidence type="ECO:0000313" key="4">
    <source>
        <dbReference type="Proteomes" id="UP000053327"/>
    </source>
</evidence>
<feature type="chain" id="PRO_5005323073" evidence="2">
    <location>
        <begin position="30"/>
        <end position="431"/>
    </location>
</feature>
<protein>
    <submittedName>
        <fullName evidence="3">Uncharacterized protein</fullName>
    </submittedName>
</protein>
<feature type="compositionally biased region" description="Basic and acidic residues" evidence="1">
    <location>
        <begin position="364"/>
        <end position="384"/>
    </location>
</feature>
<dbReference type="EMBL" id="KQ234770">
    <property type="protein sequence ID" value="KMZ88047.1"/>
    <property type="molecule type" value="Genomic_DNA"/>
</dbReference>
<accession>A0A0J9T0C9</accession>
<evidence type="ECO:0000256" key="2">
    <source>
        <dbReference type="SAM" id="SignalP"/>
    </source>
</evidence>
<dbReference type="AlphaFoldDB" id="A0A0J9T0C9"/>
<feature type="region of interest" description="Disordered" evidence="1">
    <location>
        <begin position="132"/>
        <end position="151"/>
    </location>
</feature>
<organism evidence="3 4">
    <name type="scientific">Plasmodium vivax (strain Brazil I)</name>
    <dbReference type="NCBI Taxonomy" id="1033975"/>
    <lineage>
        <taxon>Eukaryota</taxon>
        <taxon>Sar</taxon>
        <taxon>Alveolata</taxon>
        <taxon>Apicomplexa</taxon>
        <taxon>Aconoidasida</taxon>
        <taxon>Haemosporida</taxon>
        <taxon>Plasmodiidae</taxon>
        <taxon>Plasmodium</taxon>
        <taxon>Plasmodium (Plasmodium)</taxon>
    </lineage>
</organism>
<name>A0A0J9T0C9_PLAV1</name>
<proteinExistence type="predicted"/>
<dbReference type="Proteomes" id="UP000053327">
    <property type="component" value="Unassembled WGS sequence"/>
</dbReference>